<keyword evidence="1" id="KW-1133">Transmembrane helix</keyword>
<dbReference type="AlphaFoldDB" id="W5T3K0"/>
<organism evidence="3">
    <name type="scientific">Borrelia hermsii YBT</name>
    <dbReference type="NCBI Taxonomy" id="1313295"/>
    <lineage>
        <taxon>Bacteria</taxon>
        <taxon>Pseudomonadati</taxon>
        <taxon>Spirochaetota</taxon>
        <taxon>Spirochaetia</taxon>
        <taxon>Spirochaetales</taxon>
        <taxon>Borreliaceae</taxon>
        <taxon>Borrelia</taxon>
    </lineage>
</organism>
<geneLocation type="plasmid" evidence="3">
    <name>unnamed</name>
</geneLocation>
<keyword evidence="1" id="KW-0812">Transmembrane</keyword>
<reference evidence="3" key="1">
    <citation type="submission" date="2013-04" db="EMBL/GenBank/DDBJ databases">
        <title>Comparative Genomics of Relapsing Fever Spirochetes.</title>
        <authorList>
            <person name="Schwan T.G."/>
            <person name="Raffel S.J."/>
            <person name="Porcella S.F."/>
            <person name="Martens C.A."/>
            <person name="Bruno D.P."/>
            <person name="Ricklefs S.M."/>
            <person name="Barbian K.B."/>
        </authorList>
    </citation>
    <scope>NUCLEOTIDE SEQUENCE</scope>
    <source>
        <strain evidence="3">YBT</strain>
        <plasmid evidence="3">unnamed</plasmid>
    </source>
</reference>
<dbReference type="GO" id="GO:0006313">
    <property type="term" value="P:DNA transposition"/>
    <property type="evidence" value="ECO:0007669"/>
    <property type="project" value="InterPro"/>
</dbReference>
<dbReference type="SUPFAM" id="SSF143422">
    <property type="entry name" value="Transposase IS200-like"/>
    <property type="match status" value="1"/>
</dbReference>
<name>W5T3K0_BORHE</name>
<dbReference type="GO" id="GO:0004803">
    <property type="term" value="F:transposase activity"/>
    <property type="evidence" value="ECO:0007669"/>
    <property type="project" value="InterPro"/>
</dbReference>
<dbReference type="InterPro" id="IPR036515">
    <property type="entry name" value="Transposase_17_sf"/>
</dbReference>
<gene>
    <name evidence="3" type="ORF">BHO_0900086</name>
</gene>
<keyword evidence="3" id="KW-0614">Plasmid</keyword>
<dbReference type="Gene3D" id="3.30.70.1290">
    <property type="entry name" value="Transposase IS200-like"/>
    <property type="match status" value="1"/>
</dbReference>
<keyword evidence="1" id="KW-0472">Membrane</keyword>
<sequence length="72" mass="8679">MVRARKLIFNNHCVYSINYYLVLVTKYKHKYINDEIALPFYQIMNYICSLWKVILIEFILIRIISSTIGTYP</sequence>
<dbReference type="EMBL" id="CP005735">
    <property type="protein sequence ID" value="AHH13463.1"/>
    <property type="molecule type" value="Genomic_DNA"/>
</dbReference>
<protein>
    <submittedName>
        <fullName evidence="3">Transposase</fullName>
    </submittedName>
</protein>
<accession>W5T3K0</accession>
<evidence type="ECO:0000259" key="2">
    <source>
        <dbReference type="Pfam" id="PF01797"/>
    </source>
</evidence>
<evidence type="ECO:0000256" key="1">
    <source>
        <dbReference type="SAM" id="Phobius"/>
    </source>
</evidence>
<dbReference type="GO" id="GO:0003677">
    <property type="term" value="F:DNA binding"/>
    <property type="evidence" value="ECO:0007669"/>
    <property type="project" value="InterPro"/>
</dbReference>
<feature type="transmembrane region" description="Helical" evidence="1">
    <location>
        <begin position="7"/>
        <end position="23"/>
    </location>
</feature>
<dbReference type="RefSeq" id="WP_080683553.1">
    <property type="nucleotide sequence ID" value="NZ_CP005735.1"/>
</dbReference>
<evidence type="ECO:0000313" key="3">
    <source>
        <dbReference type="EMBL" id="AHH13463.1"/>
    </source>
</evidence>
<dbReference type="HOGENOM" id="CLU_2714350_0_0_12"/>
<feature type="domain" description="Transposase IS200-like" evidence="2">
    <location>
        <begin position="13"/>
        <end position="58"/>
    </location>
</feature>
<dbReference type="Pfam" id="PF01797">
    <property type="entry name" value="Y1_Tnp"/>
    <property type="match status" value="1"/>
</dbReference>
<feature type="transmembrane region" description="Helical" evidence="1">
    <location>
        <begin position="43"/>
        <end position="64"/>
    </location>
</feature>
<proteinExistence type="predicted"/>
<dbReference type="InterPro" id="IPR002686">
    <property type="entry name" value="Transposase_17"/>
</dbReference>